<accession>A0A1Y2CAM3</accession>
<evidence type="ECO:0000256" key="2">
    <source>
        <dbReference type="ARBA" id="ARBA00022692"/>
    </source>
</evidence>
<dbReference type="STRING" id="329046.A0A1Y2CAM3"/>
<keyword evidence="2" id="KW-0812">Transmembrane</keyword>
<evidence type="ECO:0000256" key="4">
    <source>
        <dbReference type="ARBA" id="ARBA00023136"/>
    </source>
</evidence>
<proteinExistence type="predicted"/>
<feature type="non-terminal residue" evidence="5">
    <location>
        <position position="54"/>
    </location>
</feature>
<protein>
    <submittedName>
        <fullName evidence="5">Uncharacterized protein</fullName>
    </submittedName>
</protein>
<evidence type="ECO:0000313" key="5">
    <source>
        <dbReference type="EMBL" id="ORY44080.1"/>
    </source>
</evidence>
<evidence type="ECO:0000313" key="6">
    <source>
        <dbReference type="Proteomes" id="UP000193642"/>
    </source>
</evidence>
<sequence>MLYLNERFFPAMWLILLILLAYKATAFPYAGAALPLEIFGLFPWAVLEAARLFL</sequence>
<reference evidence="5 6" key="1">
    <citation type="submission" date="2016-07" db="EMBL/GenBank/DDBJ databases">
        <title>Pervasive Adenine N6-methylation of Active Genes in Fungi.</title>
        <authorList>
            <consortium name="DOE Joint Genome Institute"/>
            <person name="Mondo S.J."/>
            <person name="Dannebaum R.O."/>
            <person name="Kuo R.C."/>
            <person name="Labutti K."/>
            <person name="Haridas S."/>
            <person name="Kuo A."/>
            <person name="Salamov A."/>
            <person name="Ahrendt S.R."/>
            <person name="Lipzen A."/>
            <person name="Sullivan W."/>
            <person name="Andreopoulos W.B."/>
            <person name="Clum A."/>
            <person name="Lindquist E."/>
            <person name="Daum C."/>
            <person name="Ramamoorthy G.K."/>
            <person name="Gryganskyi A."/>
            <person name="Culley D."/>
            <person name="Magnuson J.K."/>
            <person name="James T.Y."/>
            <person name="O'Malley M.A."/>
            <person name="Stajich J.E."/>
            <person name="Spatafora J.W."/>
            <person name="Visel A."/>
            <person name="Grigoriev I.V."/>
        </authorList>
    </citation>
    <scope>NUCLEOTIDE SEQUENCE [LARGE SCALE GENOMIC DNA]</scope>
    <source>
        <strain evidence="5 6">JEL800</strain>
    </source>
</reference>
<evidence type="ECO:0000256" key="3">
    <source>
        <dbReference type="ARBA" id="ARBA00022989"/>
    </source>
</evidence>
<dbReference type="GO" id="GO:0016020">
    <property type="term" value="C:membrane"/>
    <property type="evidence" value="ECO:0007669"/>
    <property type="project" value="UniProtKB-SubCell"/>
</dbReference>
<keyword evidence="6" id="KW-1185">Reference proteome</keyword>
<comment type="subcellular location">
    <subcellularLocation>
        <location evidence="1">Membrane</location>
        <topology evidence="1">Multi-pass membrane protein</topology>
    </subcellularLocation>
</comment>
<evidence type="ECO:0000256" key="1">
    <source>
        <dbReference type="ARBA" id="ARBA00004141"/>
    </source>
</evidence>
<name>A0A1Y2CAM3_9FUNG</name>
<dbReference type="AlphaFoldDB" id="A0A1Y2CAM3"/>
<dbReference type="Proteomes" id="UP000193642">
    <property type="component" value="Unassembled WGS sequence"/>
</dbReference>
<organism evidence="5 6">
    <name type="scientific">Rhizoclosmatium globosum</name>
    <dbReference type="NCBI Taxonomy" id="329046"/>
    <lineage>
        <taxon>Eukaryota</taxon>
        <taxon>Fungi</taxon>
        <taxon>Fungi incertae sedis</taxon>
        <taxon>Chytridiomycota</taxon>
        <taxon>Chytridiomycota incertae sedis</taxon>
        <taxon>Chytridiomycetes</taxon>
        <taxon>Chytridiales</taxon>
        <taxon>Chytriomycetaceae</taxon>
        <taxon>Rhizoclosmatium</taxon>
    </lineage>
</organism>
<dbReference type="EMBL" id="MCGO01000023">
    <property type="protein sequence ID" value="ORY44080.1"/>
    <property type="molecule type" value="Genomic_DNA"/>
</dbReference>
<dbReference type="Pfam" id="PF09799">
    <property type="entry name" value="Transmemb_17"/>
    <property type="match status" value="1"/>
</dbReference>
<keyword evidence="4" id="KW-0472">Membrane</keyword>
<dbReference type="InterPro" id="IPR019184">
    <property type="entry name" value="Uncharacterised_TM-17"/>
</dbReference>
<comment type="caution">
    <text evidence="5">The sequence shown here is derived from an EMBL/GenBank/DDBJ whole genome shotgun (WGS) entry which is preliminary data.</text>
</comment>
<keyword evidence="3" id="KW-1133">Transmembrane helix</keyword>
<gene>
    <name evidence="5" type="ORF">BCR33DRAFT_717179</name>
</gene>
<dbReference type="OrthoDB" id="262535at2759"/>